<dbReference type="SUPFAM" id="SSF52540">
    <property type="entry name" value="P-loop containing nucleoside triphosphate hydrolases"/>
    <property type="match status" value="1"/>
</dbReference>
<gene>
    <name evidence="1" type="ORF">IQ217_17375</name>
</gene>
<proteinExistence type="predicted"/>
<keyword evidence="2" id="KW-1185">Reference proteome</keyword>
<accession>A0ABR9VW36</accession>
<evidence type="ECO:0008006" key="3">
    <source>
        <dbReference type="Google" id="ProtNLM"/>
    </source>
</evidence>
<evidence type="ECO:0000313" key="2">
    <source>
        <dbReference type="Proteomes" id="UP000658720"/>
    </source>
</evidence>
<name>A0ABR9VW36_9SYNC</name>
<sequence length="312" mass="33841">MSSYHLRLEGDILYGAFNRAEPTSGDRLVVDAAQAVDEMIQQGVLVGGNLLKIEGPQSVAVAYTLAHLLAPLYGAIAVMDPKACRRGYKVYIVAISRVKEYPLGSLIEAPVKVSQQIKVAICGFPQVGKSCLIEGIRQVIASQVGAPYPYVIRACPDGEGAWLYQTQVNNPPLAEDLRSQNRGDWSSAFAAMAAGWVRSANETINLIDTGGQPSPENRLIMSEATHGIILYKTTAEQQQWLEFCQSLPLPIVAMVESRLGNADDEVNLGEIITGIVYGLSRGDAQLRDKLMVQALGQRLIELTGQRENDGES</sequence>
<evidence type="ECO:0000313" key="1">
    <source>
        <dbReference type="EMBL" id="MBE9255572.1"/>
    </source>
</evidence>
<organism evidence="1 2">
    <name type="scientific">Synechocystis salina LEGE 00031</name>
    <dbReference type="NCBI Taxonomy" id="1828736"/>
    <lineage>
        <taxon>Bacteria</taxon>
        <taxon>Bacillati</taxon>
        <taxon>Cyanobacteriota</taxon>
        <taxon>Cyanophyceae</taxon>
        <taxon>Synechococcales</taxon>
        <taxon>Merismopediaceae</taxon>
        <taxon>Synechocystis</taxon>
    </lineage>
</organism>
<comment type="caution">
    <text evidence="1">The sequence shown here is derived from an EMBL/GenBank/DDBJ whole genome shotgun (WGS) entry which is preliminary data.</text>
</comment>
<dbReference type="EMBL" id="JADEVV010000071">
    <property type="protein sequence ID" value="MBE9255572.1"/>
    <property type="molecule type" value="Genomic_DNA"/>
</dbReference>
<dbReference type="InterPro" id="IPR027417">
    <property type="entry name" value="P-loop_NTPase"/>
</dbReference>
<protein>
    <recommendedName>
        <fullName evidence="3">CRISPR-associated protein Csx3</fullName>
    </recommendedName>
</protein>
<dbReference type="RefSeq" id="WP_194020987.1">
    <property type="nucleotide sequence ID" value="NZ_JADEVV010000071.1"/>
</dbReference>
<reference evidence="1 2" key="1">
    <citation type="submission" date="2020-10" db="EMBL/GenBank/DDBJ databases">
        <authorList>
            <person name="Castelo-Branco R."/>
            <person name="Eusebio N."/>
            <person name="Adriana R."/>
            <person name="Vieira A."/>
            <person name="Brugerolle De Fraissinette N."/>
            <person name="Rezende De Castro R."/>
            <person name="Schneider M.P."/>
            <person name="Vasconcelos V."/>
            <person name="Leao P.N."/>
        </authorList>
    </citation>
    <scope>NUCLEOTIDE SEQUENCE [LARGE SCALE GENOMIC DNA]</scope>
    <source>
        <strain evidence="1 2">LEGE 00031</strain>
    </source>
</reference>
<dbReference type="Proteomes" id="UP000658720">
    <property type="component" value="Unassembled WGS sequence"/>
</dbReference>